<proteinExistence type="predicted"/>
<sequence length="436" mass="48020">MERSAKMWFHLVSKDVACLRVAGQDRISNVSEFIAMSTVLRKISSSSACLSVKLQAPLATVEEVTPSLRSSFASVYYNLTPYESDISVNTASSVVNFEVYSFLVTYLKRMYRKDLTAPCDALMKSFPPAVQVDCLAVHSLGRLRMGAHYTQAQSGLLSIPLGPSQFRVTPILLWIFSYGAGPQFPPFIRGTPTPGISILLLGSVVFPSPCSLYLAQFISIESESSPHPTPLSPTQLLLPCQKSFVFVSVPVLLLRQHFRYMHTLKHANGIQDIITGHNHVLRCGFLSAITQPRVHQSLYKAALLLTSKSSGQTPSAKQSASVDTVLYAPGNLIRTFLCSDLRMFLKGRDGNRGVGWKKTNVETTRRRGRVPRSYDHLLPGPFKGIHVSFCHVCNWWMSSQVGYNLPGQPHPSDPQQQAAAVPSISEPSPPPQGYIA</sequence>
<reference evidence="2" key="1">
    <citation type="submission" date="2020-11" db="EMBL/GenBank/DDBJ databases">
        <authorList>
            <person name="Tran Van P."/>
        </authorList>
    </citation>
    <scope>NUCLEOTIDE SEQUENCE</scope>
</reference>
<feature type="region of interest" description="Disordered" evidence="1">
    <location>
        <begin position="406"/>
        <end position="436"/>
    </location>
</feature>
<feature type="compositionally biased region" description="Pro residues" evidence="1">
    <location>
        <begin position="427"/>
        <end position="436"/>
    </location>
</feature>
<dbReference type="EMBL" id="OA568418">
    <property type="protein sequence ID" value="CAD7201505.1"/>
    <property type="molecule type" value="Genomic_DNA"/>
</dbReference>
<evidence type="ECO:0000313" key="2">
    <source>
        <dbReference type="EMBL" id="CAD7201505.1"/>
    </source>
</evidence>
<organism evidence="2">
    <name type="scientific">Timema douglasi</name>
    <name type="common">Walking stick</name>
    <dbReference type="NCBI Taxonomy" id="61478"/>
    <lineage>
        <taxon>Eukaryota</taxon>
        <taxon>Metazoa</taxon>
        <taxon>Ecdysozoa</taxon>
        <taxon>Arthropoda</taxon>
        <taxon>Hexapoda</taxon>
        <taxon>Insecta</taxon>
        <taxon>Pterygota</taxon>
        <taxon>Neoptera</taxon>
        <taxon>Polyneoptera</taxon>
        <taxon>Phasmatodea</taxon>
        <taxon>Timematodea</taxon>
        <taxon>Timematoidea</taxon>
        <taxon>Timematidae</taxon>
        <taxon>Timema</taxon>
    </lineage>
</organism>
<name>A0A7R8Z9S2_TIMDO</name>
<dbReference type="AlphaFoldDB" id="A0A7R8Z9S2"/>
<gene>
    <name evidence="2" type="ORF">TDIB3V08_LOCUS7704</name>
</gene>
<protein>
    <submittedName>
        <fullName evidence="2">Uncharacterized protein</fullName>
    </submittedName>
</protein>
<evidence type="ECO:0000256" key="1">
    <source>
        <dbReference type="SAM" id="MobiDB-lite"/>
    </source>
</evidence>
<accession>A0A7R8Z9S2</accession>